<proteinExistence type="predicted"/>
<accession>A0AAD6V666</accession>
<feature type="compositionally biased region" description="Polar residues" evidence="1">
    <location>
        <begin position="66"/>
        <end position="78"/>
    </location>
</feature>
<feature type="region of interest" description="Disordered" evidence="1">
    <location>
        <begin position="50"/>
        <end position="80"/>
    </location>
</feature>
<name>A0AAD6V666_9AGAR</name>
<gene>
    <name evidence="2" type="ORF">GGX14DRAFT_572009</name>
</gene>
<protein>
    <submittedName>
        <fullName evidence="2">Uncharacterized protein</fullName>
    </submittedName>
</protein>
<sequence>MTPCCAWGGQSLQTRARAPDDANTPQMASDDAIRCAVPCYSRLLTFPRASAPHHTPGPQRVVPRPSQATKQPSASSDPPRTAAGFLAHAFWRALPVHVTWSCHPLPTACRSLPVSPAVYHPSSTARRPFSDTCRLLRTPAASCLRRVRLGAWGWFVNSVRLELMKDGWMEAWGSSDITLDAAQAGVGMAVDMRIGEGAEVFLGNGVHMLCLSPFSYRSHL</sequence>
<dbReference type="EMBL" id="JARJCW010000062">
    <property type="protein sequence ID" value="KAJ7200604.1"/>
    <property type="molecule type" value="Genomic_DNA"/>
</dbReference>
<evidence type="ECO:0000256" key="1">
    <source>
        <dbReference type="SAM" id="MobiDB-lite"/>
    </source>
</evidence>
<reference evidence="2" key="1">
    <citation type="submission" date="2023-03" db="EMBL/GenBank/DDBJ databases">
        <title>Massive genome expansion in bonnet fungi (Mycena s.s.) driven by repeated elements and novel gene families across ecological guilds.</title>
        <authorList>
            <consortium name="Lawrence Berkeley National Laboratory"/>
            <person name="Harder C.B."/>
            <person name="Miyauchi S."/>
            <person name="Viragh M."/>
            <person name="Kuo A."/>
            <person name="Thoen E."/>
            <person name="Andreopoulos B."/>
            <person name="Lu D."/>
            <person name="Skrede I."/>
            <person name="Drula E."/>
            <person name="Henrissat B."/>
            <person name="Morin E."/>
            <person name="Kohler A."/>
            <person name="Barry K."/>
            <person name="LaButti K."/>
            <person name="Morin E."/>
            <person name="Salamov A."/>
            <person name="Lipzen A."/>
            <person name="Mereny Z."/>
            <person name="Hegedus B."/>
            <person name="Baldrian P."/>
            <person name="Stursova M."/>
            <person name="Weitz H."/>
            <person name="Taylor A."/>
            <person name="Grigoriev I.V."/>
            <person name="Nagy L.G."/>
            <person name="Martin F."/>
            <person name="Kauserud H."/>
        </authorList>
    </citation>
    <scope>NUCLEOTIDE SEQUENCE</scope>
    <source>
        <strain evidence="2">9144</strain>
    </source>
</reference>
<dbReference type="AlphaFoldDB" id="A0AAD6V666"/>
<organism evidence="2 3">
    <name type="scientific">Mycena pura</name>
    <dbReference type="NCBI Taxonomy" id="153505"/>
    <lineage>
        <taxon>Eukaryota</taxon>
        <taxon>Fungi</taxon>
        <taxon>Dikarya</taxon>
        <taxon>Basidiomycota</taxon>
        <taxon>Agaricomycotina</taxon>
        <taxon>Agaricomycetes</taxon>
        <taxon>Agaricomycetidae</taxon>
        <taxon>Agaricales</taxon>
        <taxon>Marasmiineae</taxon>
        <taxon>Mycenaceae</taxon>
        <taxon>Mycena</taxon>
    </lineage>
</organism>
<evidence type="ECO:0000313" key="3">
    <source>
        <dbReference type="Proteomes" id="UP001219525"/>
    </source>
</evidence>
<comment type="caution">
    <text evidence="2">The sequence shown here is derived from an EMBL/GenBank/DDBJ whole genome shotgun (WGS) entry which is preliminary data.</text>
</comment>
<evidence type="ECO:0000313" key="2">
    <source>
        <dbReference type="EMBL" id="KAJ7200604.1"/>
    </source>
</evidence>
<keyword evidence="3" id="KW-1185">Reference proteome</keyword>
<dbReference type="Proteomes" id="UP001219525">
    <property type="component" value="Unassembled WGS sequence"/>
</dbReference>